<organism evidence="2 3">
    <name type="scientific">Candidatus Dojkabacteria bacterium</name>
    <dbReference type="NCBI Taxonomy" id="2099670"/>
    <lineage>
        <taxon>Bacteria</taxon>
        <taxon>Candidatus Dojkabacteria</taxon>
    </lineage>
</organism>
<reference evidence="2 3" key="1">
    <citation type="journal article" date="2020" name="Biotechnol. Biofuels">
        <title>New insights from the biogas microbiome by comprehensive genome-resolved metagenomics of nearly 1600 species originating from multiple anaerobic digesters.</title>
        <authorList>
            <person name="Campanaro S."/>
            <person name="Treu L."/>
            <person name="Rodriguez-R L.M."/>
            <person name="Kovalovszki A."/>
            <person name="Ziels R.M."/>
            <person name="Maus I."/>
            <person name="Zhu X."/>
            <person name="Kougias P.G."/>
            <person name="Basile A."/>
            <person name="Luo G."/>
            <person name="Schluter A."/>
            <person name="Konstantinidis K.T."/>
            <person name="Angelidaki I."/>
        </authorList>
    </citation>
    <scope>NUCLEOTIDE SEQUENCE [LARGE SCALE GENOMIC DNA]</scope>
    <source>
        <strain evidence="2">AS06rmzACSIP_421</strain>
    </source>
</reference>
<comment type="caution">
    <text evidence="2">The sequence shown here is derived from an EMBL/GenBank/DDBJ whole genome shotgun (WGS) entry which is preliminary data.</text>
</comment>
<accession>A0A847ETN0</accession>
<evidence type="ECO:0000313" key="3">
    <source>
        <dbReference type="Proteomes" id="UP000554004"/>
    </source>
</evidence>
<feature type="transmembrane region" description="Helical" evidence="1">
    <location>
        <begin position="7"/>
        <end position="32"/>
    </location>
</feature>
<keyword evidence="1" id="KW-0812">Transmembrane</keyword>
<name>A0A847ETN0_9BACT</name>
<dbReference type="AlphaFoldDB" id="A0A847ETN0"/>
<dbReference type="EMBL" id="JAAZAL010000049">
    <property type="protein sequence ID" value="NLE30918.1"/>
    <property type="molecule type" value="Genomic_DNA"/>
</dbReference>
<evidence type="ECO:0000256" key="1">
    <source>
        <dbReference type="SAM" id="Phobius"/>
    </source>
</evidence>
<keyword evidence="1" id="KW-1133">Transmembrane helix</keyword>
<evidence type="ECO:0008006" key="4">
    <source>
        <dbReference type="Google" id="ProtNLM"/>
    </source>
</evidence>
<keyword evidence="1" id="KW-0472">Membrane</keyword>
<protein>
    <recommendedName>
        <fullName evidence="4">Type II secretion system protein</fullName>
    </recommendedName>
</protein>
<dbReference type="Proteomes" id="UP000554004">
    <property type="component" value="Unassembled WGS sequence"/>
</dbReference>
<proteinExistence type="predicted"/>
<evidence type="ECO:0000313" key="2">
    <source>
        <dbReference type="EMBL" id="NLE30918.1"/>
    </source>
</evidence>
<sequence length="157" mass="17659">MKNRLKGVTLIETMLYIGIFSIIIVIIINFMLSTQEATRTNDIESSLQRSSSFISQHLNSSFKKVKSIDEVNSIFNNDQGRLSIVFSTGNKEYSLTNSKLMFDAEQITPNNLLIRVFNITPIYKSPGSIIGINISITIESKIDSSRSQTSNLLYLVQ</sequence>
<gene>
    <name evidence="2" type="ORF">GX618_01420</name>
</gene>